<dbReference type="EMBL" id="CP000112">
    <property type="protein sequence ID" value="ABB37026.1"/>
    <property type="molecule type" value="Genomic_DNA"/>
</dbReference>
<reference evidence="1 2" key="1">
    <citation type="journal article" date="2011" name="J. Bacteriol.">
        <title>Complete genome sequence and updated annotation of Desulfovibrio alaskensis G20.</title>
        <authorList>
            <person name="Hauser L.J."/>
            <person name="Land M.L."/>
            <person name="Brown S.D."/>
            <person name="Larimer F."/>
            <person name="Keller K.L."/>
            <person name="Rapp-Giles B.J."/>
            <person name="Price M.N."/>
            <person name="Lin M."/>
            <person name="Bruce D.C."/>
            <person name="Detter J.C."/>
            <person name="Tapia R."/>
            <person name="Han C.S."/>
            <person name="Goodwin L.A."/>
            <person name="Cheng J.F."/>
            <person name="Pitluck S."/>
            <person name="Copeland A."/>
            <person name="Lucas S."/>
            <person name="Nolan M."/>
            <person name="Lapidus A.L."/>
            <person name="Palumbo A.V."/>
            <person name="Wall J.D."/>
        </authorList>
    </citation>
    <scope>NUCLEOTIDE SEQUENCE [LARGE SCALE GENOMIC DNA]</scope>
    <source>
        <strain evidence="2">ATCC BAA 1058 / DSM 17464 / G20</strain>
    </source>
</reference>
<gene>
    <name evidence="1" type="ordered locus">Dde_0225</name>
</gene>
<evidence type="ECO:0000313" key="2">
    <source>
        <dbReference type="Proteomes" id="UP000002710"/>
    </source>
</evidence>
<accession>Q316X0</accession>
<dbReference type="eggNOG" id="COG2982">
    <property type="taxonomic scope" value="Bacteria"/>
</dbReference>
<protein>
    <recommendedName>
        <fullName evidence="3">AsmA family protein</fullName>
    </recommendedName>
</protein>
<dbReference type="AlphaFoldDB" id="Q316X0"/>
<dbReference type="InterPro" id="IPR008023">
    <property type="entry name" value="DUF748"/>
</dbReference>
<dbReference type="Pfam" id="PF05359">
    <property type="entry name" value="DUF748"/>
    <property type="match status" value="2"/>
</dbReference>
<organism evidence="1 2">
    <name type="scientific">Oleidesulfovibrio alaskensis (strain ATCC BAA-1058 / DSM 17464 / G20)</name>
    <name type="common">Desulfovibrio alaskensis</name>
    <dbReference type="NCBI Taxonomy" id="207559"/>
    <lineage>
        <taxon>Bacteria</taxon>
        <taxon>Pseudomonadati</taxon>
        <taxon>Thermodesulfobacteriota</taxon>
        <taxon>Desulfovibrionia</taxon>
        <taxon>Desulfovibrionales</taxon>
        <taxon>Desulfovibrionaceae</taxon>
        <taxon>Oleidesulfovibrio</taxon>
    </lineage>
</organism>
<dbReference type="STRING" id="207559.Dde_0225"/>
<dbReference type="RefSeq" id="WP_011366379.1">
    <property type="nucleotide sequence ID" value="NC_007519.1"/>
</dbReference>
<dbReference type="HOGENOM" id="CLU_005680_1_0_7"/>
<sequence length="1261" mass="134317">MNLSQRWNTLPRKAKLAILWLAGLLAVWTAGGFFLVPHIARDAVESNLSQALGRNCSVGGMSFNPFTLSVELRDTAVLRKDGSGPFISFRSVRAAPDITTIFYRAPVIRYISIDRLAVSLEFMGKGQYNFSDLMPPSAEARPEDSGQDDAVFPFAVRNFMLTNSSIVFRDTPHGITHTVTDLNLQVPFTSSLAGDRDAPVEPRMNATVNGNAVDFEGRIVPFGNKLRTDFIFAADNIELKDYWQYIPAGIPLELASGRLSTAVNFSFAEQASGSLLHISGNGTLADVALYDGKKKVLGFDAFSYDIGRFSLFEQLLHVRSAVLTKPFADITRSASGQLNWQRYAAALLTPPAAAQENMAPVQRSAAAANATVPKNTDGQTAKQADGFGFSIQLDAASVTGGSVALHDNMVEGGFNHTFGPLDITLNNLSTTGGKGSVGISMQGAGTAALKGTLGLNPLSGEIQASLNNTDLRLFTPYIHQAQPLLLDSGRLSARARASFSAGATLNATVQDAGITLSALELRKQGNKTPSIRIPELTVSGVQIRPDSRQAQVADITLRDGFVRMVREKSGSMDLQRLFTEHSTAGTAEDTAPQENDGSPWSFTVQKAALQNSECVLLDETLPRAARLTVTGINLDVTGAGSDAAAPVEFSFSGNWLPHGRLAAEGSLTRDPLRADVRSSTRNMSLAAFDPYLAAVTDMVLAKGGVDSDLRVSVRGNGMQGIRAGGSVAVRDVLVRDAMHKDGIASLGSLAVNGIAFDGAAETLSAETVRLEKPKLDILREQDGMLNLQRVLRAGPVQVNATAVADATVTADVTGIPEEESVLPQTGADGDVQMRVAVNATMPGAPASDKDSASPAGLEKHFSDVRLGGAFISDGTVHFRDVSVSPPFELTLAGLNATLSSVSLSAASRPDLRVDGRLNGVPLTLQGALNPLVSPPYSDLALRIANLDLVAFSPYSLQGIAYPVKRGRLDVESRFKTEDWLLTSDTRLHVARLALGEKDRRPDAPNYPVELGIALLRGPGGDIDISLPVRGRLDDPNFRVGGIVLQAVVNLVMKAMTSPFALIGGLFGGGEDLDFVAMSAGSTALDAAAEQKISSIATALAERPGLELEIQGLADAVRDRQALEKAAFDLRIKTRKYLDLPRSERAATSPAEVMVTAEEYPEYLRSAYEEEPSDDPEAKPTGLFGIVKDQPVEFMEAFLRRSTAVSDADLGAFALERARAVRQAILALRPDVAGRLLLVQPDITGRQGGKAAQKPGVSLTLR</sequence>
<name>Q316X0_OLEA2</name>
<dbReference type="Proteomes" id="UP000002710">
    <property type="component" value="Chromosome"/>
</dbReference>
<evidence type="ECO:0008006" key="3">
    <source>
        <dbReference type="Google" id="ProtNLM"/>
    </source>
</evidence>
<evidence type="ECO:0000313" key="1">
    <source>
        <dbReference type="EMBL" id="ABB37026.1"/>
    </source>
</evidence>
<keyword evidence="2" id="KW-1185">Reference proteome</keyword>
<proteinExistence type="predicted"/>
<dbReference type="GO" id="GO:0090313">
    <property type="term" value="P:regulation of protein targeting to membrane"/>
    <property type="evidence" value="ECO:0007669"/>
    <property type="project" value="TreeGrafter"/>
</dbReference>
<dbReference type="GO" id="GO:0005886">
    <property type="term" value="C:plasma membrane"/>
    <property type="evidence" value="ECO:0007669"/>
    <property type="project" value="TreeGrafter"/>
</dbReference>
<dbReference type="KEGG" id="dde:Dde_0225"/>
<dbReference type="PANTHER" id="PTHR30441:SF8">
    <property type="entry name" value="DUF748 DOMAIN-CONTAINING PROTEIN"/>
    <property type="match status" value="1"/>
</dbReference>
<dbReference type="InterPro" id="IPR052894">
    <property type="entry name" value="AsmA-related"/>
</dbReference>
<dbReference type="PANTHER" id="PTHR30441">
    <property type="entry name" value="DUF748 DOMAIN-CONTAINING PROTEIN"/>
    <property type="match status" value="1"/>
</dbReference>